<dbReference type="PANTHER" id="PTHR35043:SF7">
    <property type="entry name" value="TRANSCRIPTION FACTOR DOMAIN-CONTAINING PROTEIN"/>
    <property type="match status" value="1"/>
</dbReference>
<accession>A0A395RU53</accession>
<protein>
    <submittedName>
        <fullName evidence="2">Uncharacterized protein</fullName>
    </submittedName>
</protein>
<name>A0A395RU53_9HYPO</name>
<proteinExistence type="predicted"/>
<keyword evidence="1" id="KW-1133">Transmembrane helix</keyword>
<evidence type="ECO:0000256" key="1">
    <source>
        <dbReference type="SAM" id="Phobius"/>
    </source>
</evidence>
<gene>
    <name evidence="2" type="ORF">FLONG3_9844</name>
</gene>
<keyword evidence="1" id="KW-0812">Transmembrane</keyword>
<dbReference type="OrthoDB" id="3061561at2759"/>
<comment type="caution">
    <text evidence="2">The sequence shown here is derived from an EMBL/GenBank/DDBJ whole genome shotgun (WGS) entry which is preliminary data.</text>
</comment>
<dbReference type="EMBL" id="PXOG01000266">
    <property type="protein sequence ID" value="RGP63631.1"/>
    <property type="molecule type" value="Genomic_DNA"/>
</dbReference>
<reference evidence="2 3" key="1">
    <citation type="journal article" date="2018" name="PLoS Pathog.">
        <title>Evolution of structural diversity of trichothecenes, a family of toxins produced by plant pathogenic and entomopathogenic fungi.</title>
        <authorList>
            <person name="Proctor R.H."/>
            <person name="McCormick S.P."/>
            <person name="Kim H.S."/>
            <person name="Cardoza R.E."/>
            <person name="Stanley A.M."/>
            <person name="Lindo L."/>
            <person name="Kelly A."/>
            <person name="Brown D.W."/>
            <person name="Lee T."/>
            <person name="Vaughan M.M."/>
            <person name="Alexander N.J."/>
            <person name="Busman M."/>
            <person name="Gutierrez S."/>
        </authorList>
    </citation>
    <scope>NUCLEOTIDE SEQUENCE [LARGE SCALE GENOMIC DNA]</scope>
    <source>
        <strain evidence="2 3">NRRL 20695</strain>
    </source>
</reference>
<feature type="transmembrane region" description="Helical" evidence="1">
    <location>
        <begin position="476"/>
        <end position="495"/>
    </location>
</feature>
<dbReference type="Proteomes" id="UP000266234">
    <property type="component" value="Unassembled WGS sequence"/>
</dbReference>
<feature type="transmembrane region" description="Helical" evidence="1">
    <location>
        <begin position="236"/>
        <end position="255"/>
    </location>
</feature>
<dbReference type="STRING" id="694270.A0A395RU53"/>
<dbReference type="AlphaFoldDB" id="A0A395RU53"/>
<organism evidence="2 3">
    <name type="scientific">Fusarium longipes</name>
    <dbReference type="NCBI Taxonomy" id="694270"/>
    <lineage>
        <taxon>Eukaryota</taxon>
        <taxon>Fungi</taxon>
        <taxon>Dikarya</taxon>
        <taxon>Ascomycota</taxon>
        <taxon>Pezizomycotina</taxon>
        <taxon>Sordariomycetes</taxon>
        <taxon>Hypocreomycetidae</taxon>
        <taxon>Hypocreales</taxon>
        <taxon>Nectriaceae</taxon>
        <taxon>Fusarium</taxon>
    </lineage>
</organism>
<evidence type="ECO:0000313" key="2">
    <source>
        <dbReference type="EMBL" id="RGP63631.1"/>
    </source>
</evidence>
<sequence length="594" mass="67650">MATLNSSFINRPFNISVLSNNGTDQLRTLLAPAWVGSPNVRGTMDILQSCILTLVACIYTALHLDVPKKTTWQYLLWDKLRWVLVTLFAPEVTVYIAAVQLRHAWMLKSTLLKIRKEKQESRWSRDADFKIDLKYCFFIVMGAVRFDVHDILSFPDLNKSSRKYFDQHGVDRHSVRPGPAAIIRLAERGHWIRIRKVNIDDKSKANTIQKALVLLQVTWMVTQCLARRIYNLPLSLLEIHTIVHVICAMFLYACWFEKPLNIQEAVVLDTAKFRGELGVMLQRHYYSEKTTSMALYAPKHQQDDHLNLVDADGSPMQWIESQSGANMDMGNILPSGIALSRMCTSKLRNSSLYEIRDYHDMPVSFTLTHEFLARWDAILTTFSFEGRERLAEEAEVVMLESDATAGPQDIKPRQKILHLPMLEDFAPPCLSDWEKLFWEGRRILHIDGSSVSNAGKARSWKESITQPDFTSESRELVMLASILAGLYGGIHLTVWGQVFPSYVEEVMWKASCLLISGFIPISLVFTFANILVSKFESEAAMIVCEIVVNLASLPLLIGHIVARAFVIVESFLSLRQSPVGVFITPEWVEIFPHF</sequence>
<keyword evidence="3" id="KW-1185">Reference proteome</keyword>
<dbReference type="PANTHER" id="PTHR35043">
    <property type="entry name" value="TRANSCRIPTION FACTOR DOMAIN-CONTAINING PROTEIN"/>
    <property type="match status" value="1"/>
</dbReference>
<feature type="transmembrane region" description="Helical" evidence="1">
    <location>
        <begin position="539"/>
        <end position="562"/>
    </location>
</feature>
<evidence type="ECO:0000313" key="3">
    <source>
        <dbReference type="Proteomes" id="UP000266234"/>
    </source>
</evidence>
<keyword evidence="1" id="KW-0472">Membrane</keyword>
<feature type="transmembrane region" description="Helical" evidence="1">
    <location>
        <begin position="507"/>
        <end position="532"/>
    </location>
</feature>